<protein>
    <submittedName>
        <fullName evidence="2">Uncharacterized protein</fullName>
    </submittedName>
</protein>
<keyword evidence="1" id="KW-0472">Membrane</keyword>
<dbReference type="Proteomes" id="UP000010866">
    <property type="component" value="Chromosome"/>
</dbReference>
<proteinExistence type="predicted"/>
<name>L0KYV2_METHD</name>
<dbReference type="RefSeq" id="WP_015324341.1">
    <property type="nucleotide sequence ID" value="NC_019977.1"/>
</dbReference>
<evidence type="ECO:0000313" key="3">
    <source>
        <dbReference type="Proteomes" id="UP000010866"/>
    </source>
</evidence>
<accession>L0KYV2</accession>
<feature type="transmembrane region" description="Helical" evidence="1">
    <location>
        <begin position="40"/>
        <end position="61"/>
    </location>
</feature>
<feature type="transmembrane region" description="Helical" evidence="1">
    <location>
        <begin position="7"/>
        <end position="28"/>
    </location>
</feature>
<dbReference type="KEGG" id="mhz:Metho_0932"/>
<dbReference type="EMBL" id="CP003362">
    <property type="protein sequence ID" value="AGB49174.1"/>
    <property type="molecule type" value="Genomic_DNA"/>
</dbReference>
<gene>
    <name evidence="2" type="ordered locus">Metho_0932</name>
</gene>
<keyword evidence="1" id="KW-0812">Transmembrane</keyword>
<reference evidence="3" key="1">
    <citation type="submission" date="2012-02" db="EMBL/GenBank/DDBJ databases">
        <title>Complete sequence of chromosome of Methanomethylovorans hollandica DSM 15978.</title>
        <authorList>
            <person name="Lucas S."/>
            <person name="Copeland A."/>
            <person name="Lapidus A."/>
            <person name="Glavina del Rio T."/>
            <person name="Dalin E."/>
            <person name="Tice H."/>
            <person name="Bruce D."/>
            <person name="Goodwin L."/>
            <person name="Pitluck S."/>
            <person name="Peters L."/>
            <person name="Mikhailova N."/>
            <person name="Held B."/>
            <person name="Kyrpides N."/>
            <person name="Mavromatis K."/>
            <person name="Ivanova N."/>
            <person name="Brettin T."/>
            <person name="Detter J.C."/>
            <person name="Han C."/>
            <person name="Larimer F."/>
            <person name="Land M."/>
            <person name="Hauser L."/>
            <person name="Markowitz V."/>
            <person name="Cheng J.-F."/>
            <person name="Hugenholtz P."/>
            <person name="Woyke T."/>
            <person name="Wu D."/>
            <person name="Spring S."/>
            <person name="Schroeder M."/>
            <person name="Brambilla E."/>
            <person name="Klenk H.-P."/>
            <person name="Eisen J.A."/>
        </authorList>
    </citation>
    <scope>NUCLEOTIDE SEQUENCE [LARGE SCALE GENOMIC DNA]</scope>
    <source>
        <strain evidence="3">DSM 15978 / NBRC 107637 / DMS1</strain>
    </source>
</reference>
<dbReference type="HOGENOM" id="CLU_202274_0_0_2"/>
<sequence length="69" mass="7847">MEKTNETLFTSQFIAVLITGFAICAFLFYEMMKFADEGSLVLVILTSMSISIVAIIILKFVKHQQIKRI</sequence>
<organism evidence="2 3">
    <name type="scientific">Methanomethylovorans hollandica (strain DSM 15978 / NBRC 107637 / DMS1)</name>
    <dbReference type="NCBI Taxonomy" id="867904"/>
    <lineage>
        <taxon>Archaea</taxon>
        <taxon>Methanobacteriati</taxon>
        <taxon>Methanobacteriota</taxon>
        <taxon>Stenosarchaea group</taxon>
        <taxon>Methanomicrobia</taxon>
        <taxon>Methanosarcinales</taxon>
        <taxon>Methanosarcinaceae</taxon>
        <taxon>Methanomethylovorans</taxon>
    </lineage>
</organism>
<keyword evidence="1" id="KW-1133">Transmembrane helix</keyword>
<dbReference type="OrthoDB" id="141249at2157"/>
<evidence type="ECO:0000256" key="1">
    <source>
        <dbReference type="SAM" id="Phobius"/>
    </source>
</evidence>
<evidence type="ECO:0000313" key="2">
    <source>
        <dbReference type="EMBL" id="AGB49174.1"/>
    </source>
</evidence>
<dbReference type="AlphaFoldDB" id="L0KYV2"/>
<dbReference type="GeneID" id="14406741"/>
<keyword evidence="3" id="KW-1185">Reference proteome</keyword>